<reference evidence="3 4" key="1">
    <citation type="submission" date="2020-08" db="EMBL/GenBank/DDBJ databases">
        <title>Novel species isolated from subtropical streams in China.</title>
        <authorList>
            <person name="Lu H."/>
        </authorList>
    </citation>
    <scope>NUCLEOTIDE SEQUENCE [LARGE SCALE GENOMIC DNA]</scope>
    <source>
        <strain evidence="3 4">NL8W</strain>
    </source>
</reference>
<proteinExistence type="inferred from homology"/>
<dbReference type="NCBIfam" id="TIGR00180">
    <property type="entry name" value="parB_part"/>
    <property type="match status" value="1"/>
</dbReference>
<evidence type="ECO:0000313" key="3">
    <source>
        <dbReference type="EMBL" id="MBC3911371.1"/>
    </source>
</evidence>
<dbReference type="RefSeq" id="WP_186957083.1">
    <property type="nucleotide sequence ID" value="NZ_JACOFX010000031.1"/>
</dbReference>
<dbReference type="PANTHER" id="PTHR33375">
    <property type="entry name" value="CHROMOSOME-PARTITIONING PROTEIN PARB-RELATED"/>
    <property type="match status" value="1"/>
</dbReference>
<dbReference type="SUPFAM" id="SSF110849">
    <property type="entry name" value="ParB/Sulfiredoxin"/>
    <property type="match status" value="1"/>
</dbReference>
<organism evidence="3 4">
    <name type="scientific">Undibacterium umbellatum</name>
    <dbReference type="NCBI Taxonomy" id="2762300"/>
    <lineage>
        <taxon>Bacteria</taxon>
        <taxon>Pseudomonadati</taxon>
        <taxon>Pseudomonadota</taxon>
        <taxon>Betaproteobacteria</taxon>
        <taxon>Burkholderiales</taxon>
        <taxon>Oxalobacteraceae</taxon>
        <taxon>Undibacterium</taxon>
    </lineage>
</organism>
<evidence type="ECO:0000313" key="4">
    <source>
        <dbReference type="Proteomes" id="UP000646911"/>
    </source>
</evidence>
<gene>
    <name evidence="3" type="ORF">H8L47_27800</name>
</gene>
<dbReference type="Gene3D" id="3.90.1530.10">
    <property type="entry name" value="Conserved hypothetical protein from pyrococcus furiosus pfu- 392566-001, ParB domain"/>
    <property type="match status" value="1"/>
</dbReference>
<keyword evidence="4" id="KW-1185">Reference proteome</keyword>
<dbReference type="SUPFAM" id="SSF109709">
    <property type="entry name" value="KorB DNA-binding domain-like"/>
    <property type="match status" value="1"/>
</dbReference>
<comment type="caution">
    <text evidence="3">The sequence shown here is derived from an EMBL/GenBank/DDBJ whole genome shotgun (WGS) entry which is preliminary data.</text>
</comment>
<comment type="similarity">
    <text evidence="1">Belongs to the ParB family.</text>
</comment>
<evidence type="ECO:0000259" key="2">
    <source>
        <dbReference type="SMART" id="SM00470"/>
    </source>
</evidence>
<dbReference type="EMBL" id="JACOFX010000031">
    <property type="protein sequence ID" value="MBC3911371.1"/>
    <property type="molecule type" value="Genomic_DNA"/>
</dbReference>
<dbReference type="InterPro" id="IPR050336">
    <property type="entry name" value="Chromosome_partition/occlusion"/>
</dbReference>
<accession>A0ABR6ZJ15</accession>
<evidence type="ECO:0000256" key="1">
    <source>
        <dbReference type="ARBA" id="ARBA00006295"/>
    </source>
</evidence>
<dbReference type="PANTHER" id="PTHR33375:SF1">
    <property type="entry name" value="CHROMOSOME-PARTITIONING PROTEIN PARB-RELATED"/>
    <property type="match status" value="1"/>
</dbReference>
<dbReference type="Gene3D" id="1.10.10.2830">
    <property type="match status" value="1"/>
</dbReference>
<dbReference type="InterPro" id="IPR004437">
    <property type="entry name" value="ParB/RepB/Spo0J"/>
</dbReference>
<dbReference type="Pfam" id="PF02195">
    <property type="entry name" value="ParB_N"/>
    <property type="match status" value="1"/>
</dbReference>
<feature type="domain" description="ParB-like N-terminal" evidence="2">
    <location>
        <begin position="46"/>
        <end position="135"/>
    </location>
</feature>
<dbReference type="InterPro" id="IPR036086">
    <property type="entry name" value="ParB/Sulfiredoxin_sf"/>
</dbReference>
<protein>
    <submittedName>
        <fullName evidence="3">ParB/RepB/Spo0J family partition protein</fullName>
    </submittedName>
</protein>
<name>A0ABR6ZJ15_9BURK</name>
<sequence>MASKQIKVSGLIAAGTIKDPGPIQGDSIVDIVATVDVPTNESKHYVDLPLDLIDDSPYQPRSVYRGESIDDLGHTLASAGQKEPIQVRPVGTRYELIAGHRRLRAARNLGWTTIKAYVIHMNDQEAELATLVHNEGREDLCDYERGKAFSRALSRGLAKNQSDCAAKFATSQAVVSKCIGMSKLPQPIVQMLESKHDLFGYNCSETIHKLVAEYPERLELITEAVGRLNSGADQNGIRSWVEQMIGIGSRKKGPTPLVITDDSGKQIFSAVLDGRVLTVKISDPTIDANMVQKRVSEKLSEISKSNNVEIE</sequence>
<dbReference type="Proteomes" id="UP000646911">
    <property type="component" value="Unassembled WGS sequence"/>
</dbReference>
<dbReference type="InterPro" id="IPR003115">
    <property type="entry name" value="ParB_N"/>
</dbReference>
<dbReference type="SMART" id="SM00470">
    <property type="entry name" value="ParB"/>
    <property type="match status" value="1"/>
</dbReference>